<accession>A0A8T0E4B0</accession>
<evidence type="ECO:0000256" key="1">
    <source>
        <dbReference type="RuleBase" id="RU004489"/>
    </source>
</evidence>
<dbReference type="InterPro" id="IPR032200">
    <property type="entry name" value="COE_DBD"/>
</dbReference>
<evidence type="ECO:0000259" key="3">
    <source>
        <dbReference type="Pfam" id="PF16422"/>
    </source>
</evidence>
<dbReference type="PANTHER" id="PTHR10747">
    <property type="entry name" value="TRANSCRIPTION FACTOR COE FAMILY MEMBER"/>
    <property type="match status" value="1"/>
</dbReference>
<reference evidence="4" key="2">
    <citation type="submission" date="2020-06" db="EMBL/GenBank/DDBJ databases">
        <authorList>
            <person name="Sheffer M."/>
        </authorList>
    </citation>
    <scope>NUCLEOTIDE SEQUENCE</scope>
</reference>
<feature type="domain" description="Transcription factor COE DNA-binding" evidence="3">
    <location>
        <begin position="9"/>
        <end position="155"/>
    </location>
</feature>
<dbReference type="InterPro" id="IPR038173">
    <property type="entry name" value="COE_DBD_sf"/>
</dbReference>
<sequence length="436" mass="49489">MLMDIELENQNGLQYSFVYAWDGGYSYVVKKYLYVWLVDAETNELIKYEGKKNFDALNRVLLIHSHYCERCVSNAQSCGNNTEKPKDPTPNPKKTEWKFSMRFNQNCQTTSGNPTDKKKRQFRLLVTMSDSDKDKGVEMARSNRIIVHNNSKKAKDMLALDNLLPQYGYPGSSLVICGKYFDKDTTLFIGGKPVPTTRPANNTTILQAMLPDFGETCPMSVVLKKKDRFVEFPTPLLYYNSSNHSCYPALDCEFCKSIKLMAPMFLDGNSPKLRMWQSDSKILHQRQQLMDWHANQPSVNLSGGSSIWADSVTNDGYSWPQGSNSRNPTGSSPQLNFSGFPESSGISEISPLSTNQNNYIEMANAPSQVNGQRMQNSSILQYYQPPYQYPGPLLPYSPPESVPGSKPIGKHLQDMYSSFIVFQLHFYMDYYNNLSS</sequence>
<keyword evidence="1" id="KW-0862">Zinc</keyword>
<keyword evidence="1" id="KW-0804">Transcription</keyword>
<dbReference type="GO" id="GO:0005634">
    <property type="term" value="C:nucleus"/>
    <property type="evidence" value="ECO:0007669"/>
    <property type="project" value="UniProtKB-SubCell"/>
</dbReference>
<comment type="similarity">
    <text evidence="1">Belongs to the COE family.</text>
</comment>
<protein>
    <submittedName>
        <fullName evidence="4">Transcription factor collier like protein</fullName>
    </submittedName>
</protein>
<gene>
    <name evidence="4" type="ORF">HNY73_023007</name>
</gene>
<dbReference type="InterPro" id="IPR003523">
    <property type="entry name" value="Transcription_factor_COE"/>
</dbReference>
<name>A0A8T0E4B0_ARGBR</name>
<evidence type="ECO:0000313" key="4">
    <source>
        <dbReference type="EMBL" id="KAF8764985.1"/>
    </source>
</evidence>
<comment type="caution">
    <text evidence="4">The sequence shown here is derived from an EMBL/GenBank/DDBJ whole genome shotgun (WGS) entry which is preliminary data.</text>
</comment>
<dbReference type="Gene3D" id="2.60.40.3180">
    <property type="entry name" value="Transcription factor COE1, DNA-binding domain"/>
    <property type="match status" value="1"/>
</dbReference>
<dbReference type="Proteomes" id="UP000807504">
    <property type="component" value="Unassembled WGS sequence"/>
</dbReference>
<organism evidence="4 5">
    <name type="scientific">Argiope bruennichi</name>
    <name type="common">Wasp spider</name>
    <name type="synonym">Aranea bruennichi</name>
    <dbReference type="NCBI Taxonomy" id="94029"/>
    <lineage>
        <taxon>Eukaryota</taxon>
        <taxon>Metazoa</taxon>
        <taxon>Ecdysozoa</taxon>
        <taxon>Arthropoda</taxon>
        <taxon>Chelicerata</taxon>
        <taxon>Arachnida</taxon>
        <taxon>Araneae</taxon>
        <taxon>Araneomorphae</taxon>
        <taxon>Entelegynae</taxon>
        <taxon>Araneoidea</taxon>
        <taxon>Araneidae</taxon>
        <taxon>Argiope</taxon>
    </lineage>
</organism>
<feature type="region of interest" description="Disordered" evidence="2">
    <location>
        <begin position="318"/>
        <end position="337"/>
    </location>
</feature>
<dbReference type="SUPFAM" id="SSF81296">
    <property type="entry name" value="E set domains"/>
    <property type="match status" value="1"/>
</dbReference>
<dbReference type="InterPro" id="IPR014756">
    <property type="entry name" value="Ig_E-set"/>
</dbReference>
<dbReference type="AlphaFoldDB" id="A0A8T0E4B0"/>
<keyword evidence="1" id="KW-0863">Zinc-finger</keyword>
<dbReference type="GO" id="GO:0006355">
    <property type="term" value="P:regulation of DNA-templated transcription"/>
    <property type="evidence" value="ECO:0007669"/>
    <property type="project" value="InterPro"/>
</dbReference>
<keyword evidence="1" id="KW-0805">Transcription regulation</keyword>
<keyword evidence="1" id="KW-0479">Metal-binding</keyword>
<keyword evidence="1" id="KW-0539">Nucleus</keyword>
<dbReference type="EMBL" id="JABXBU010002231">
    <property type="protein sequence ID" value="KAF8764985.1"/>
    <property type="molecule type" value="Genomic_DNA"/>
</dbReference>
<dbReference type="Pfam" id="PF16422">
    <property type="entry name" value="COE1_DBD"/>
    <property type="match status" value="1"/>
</dbReference>
<evidence type="ECO:0000256" key="2">
    <source>
        <dbReference type="SAM" id="MobiDB-lite"/>
    </source>
</evidence>
<keyword evidence="1" id="KW-0217">Developmental protein</keyword>
<keyword evidence="5" id="KW-1185">Reference proteome</keyword>
<evidence type="ECO:0000313" key="5">
    <source>
        <dbReference type="Proteomes" id="UP000807504"/>
    </source>
</evidence>
<keyword evidence="1" id="KW-0238">DNA-binding</keyword>
<dbReference type="GO" id="GO:0003677">
    <property type="term" value="F:DNA binding"/>
    <property type="evidence" value="ECO:0007669"/>
    <property type="project" value="UniProtKB-KW"/>
</dbReference>
<proteinExistence type="inferred from homology"/>
<reference evidence="4" key="1">
    <citation type="journal article" date="2020" name="bioRxiv">
        <title>Chromosome-level reference genome of the European wasp spider Argiope bruennichi: a resource for studies on range expansion and evolutionary adaptation.</title>
        <authorList>
            <person name="Sheffer M.M."/>
            <person name="Hoppe A."/>
            <person name="Krehenwinkel H."/>
            <person name="Uhl G."/>
            <person name="Kuss A.W."/>
            <person name="Jensen L."/>
            <person name="Jensen C."/>
            <person name="Gillespie R.G."/>
            <person name="Hoff K.J."/>
            <person name="Prost S."/>
        </authorList>
    </citation>
    <scope>NUCLEOTIDE SEQUENCE</scope>
</reference>
<comment type="subcellular location">
    <subcellularLocation>
        <location evidence="1">Nucleus</location>
    </subcellularLocation>
</comment>
<dbReference type="GO" id="GO:0008270">
    <property type="term" value="F:zinc ion binding"/>
    <property type="evidence" value="ECO:0007669"/>
    <property type="project" value="UniProtKB-KW"/>
</dbReference>